<feature type="compositionally biased region" description="Basic and acidic residues" evidence="1">
    <location>
        <begin position="100"/>
        <end position="120"/>
    </location>
</feature>
<keyword evidence="3" id="KW-1185">Reference proteome</keyword>
<accession>A0A834KE38</accession>
<feature type="region of interest" description="Disordered" evidence="1">
    <location>
        <begin position="45"/>
        <end position="120"/>
    </location>
</feature>
<organism evidence="2 3">
    <name type="scientific">Vespula pensylvanica</name>
    <name type="common">Western yellow jacket</name>
    <name type="synonym">Wasp</name>
    <dbReference type="NCBI Taxonomy" id="30213"/>
    <lineage>
        <taxon>Eukaryota</taxon>
        <taxon>Metazoa</taxon>
        <taxon>Ecdysozoa</taxon>
        <taxon>Arthropoda</taxon>
        <taxon>Hexapoda</taxon>
        <taxon>Insecta</taxon>
        <taxon>Pterygota</taxon>
        <taxon>Neoptera</taxon>
        <taxon>Endopterygota</taxon>
        <taxon>Hymenoptera</taxon>
        <taxon>Apocrita</taxon>
        <taxon>Aculeata</taxon>
        <taxon>Vespoidea</taxon>
        <taxon>Vespidae</taxon>
        <taxon>Vespinae</taxon>
        <taxon>Vespula</taxon>
    </lineage>
</organism>
<reference evidence="2" key="1">
    <citation type="journal article" date="2020" name="G3 (Bethesda)">
        <title>High-Quality Assemblies for Three Invasive Social Wasps from the &lt;i&gt;Vespula&lt;/i&gt; Genus.</title>
        <authorList>
            <person name="Harrop T.W.R."/>
            <person name="Guhlin J."/>
            <person name="McLaughlin G.M."/>
            <person name="Permina E."/>
            <person name="Stockwell P."/>
            <person name="Gilligan J."/>
            <person name="Le Lec M.F."/>
            <person name="Gruber M.A.M."/>
            <person name="Quinn O."/>
            <person name="Lovegrove M."/>
            <person name="Duncan E.J."/>
            <person name="Remnant E.J."/>
            <person name="Van Eeckhoven J."/>
            <person name="Graham B."/>
            <person name="Knapp R.A."/>
            <person name="Langford K.W."/>
            <person name="Kronenberg Z."/>
            <person name="Press M.O."/>
            <person name="Eacker S.M."/>
            <person name="Wilson-Rankin E.E."/>
            <person name="Purcell J."/>
            <person name="Lester P.J."/>
            <person name="Dearden P.K."/>
        </authorList>
    </citation>
    <scope>NUCLEOTIDE SEQUENCE</scope>
    <source>
        <strain evidence="2">Volc-1</strain>
    </source>
</reference>
<feature type="compositionally biased region" description="Basic and acidic residues" evidence="1">
    <location>
        <begin position="77"/>
        <end position="89"/>
    </location>
</feature>
<sequence length="144" mass="15491">MSSSSNGERARSLRVDSAFVSASGTPVFKYIHVGDLRKLLERTTPVKLGSNGGGVGGGGVDGGVGGGSDGGGGGGGLDRRFMRSKERQGGRQSEIGTWRSRHEEMRREEKRNGKERREGDAEVISNVEVEDERIKEKEKRVCKG</sequence>
<name>A0A834KE38_VESPE</name>
<dbReference type="EMBL" id="JACSDY010000016">
    <property type="protein sequence ID" value="KAF7404232.1"/>
    <property type="molecule type" value="Genomic_DNA"/>
</dbReference>
<dbReference type="Proteomes" id="UP000600918">
    <property type="component" value="Unassembled WGS sequence"/>
</dbReference>
<proteinExistence type="predicted"/>
<protein>
    <submittedName>
        <fullName evidence="2">Uncharacterized protein</fullName>
    </submittedName>
</protein>
<evidence type="ECO:0000256" key="1">
    <source>
        <dbReference type="SAM" id="MobiDB-lite"/>
    </source>
</evidence>
<evidence type="ECO:0000313" key="2">
    <source>
        <dbReference type="EMBL" id="KAF7404232.1"/>
    </source>
</evidence>
<dbReference type="AlphaFoldDB" id="A0A834KE38"/>
<evidence type="ECO:0000313" key="3">
    <source>
        <dbReference type="Proteomes" id="UP000600918"/>
    </source>
</evidence>
<gene>
    <name evidence="2" type="ORF">H0235_014926</name>
</gene>
<comment type="caution">
    <text evidence="2">The sequence shown here is derived from an EMBL/GenBank/DDBJ whole genome shotgun (WGS) entry which is preliminary data.</text>
</comment>
<feature type="compositionally biased region" description="Gly residues" evidence="1">
    <location>
        <begin position="50"/>
        <end position="76"/>
    </location>
</feature>